<comment type="similarity">
    <text evidence="1">Belongs to the ROK (NagC/XylR) family.</text>
</comment>
<evidence type="ECO:0000256" key="1">
    <source>
        <dbReference type="ARBA" id="ARBA00006479"/>
    </source>
</evidence>
<dbReference type="Pfam" id="PF00480">
    <property type="entry name" value="ROK"/>
    <property type="match status" value="1"/>
</dbReference>
<name>A0ABT3CNI8_9BACT</name>
<keyword evidence="3" id="KW-1185">Reference proteome</keyword>
<comment type="caution">
    <text evidence="2">The sequence shown here is derived from an EMBL/GenBank/DDBJ whole genome shotgun (WGS) entry which is preliminary data.</text>
</comment>
<dbReference type="InterPro" id="IPR043129">
    <property type="entry name" value="ATPase_NBD"/>
</dbReference>
<dbReference type="EMBL" id="JAOYOD010000001">
    <property type="protein sequence ID" value="MCV9385251.1"/>
    <property type="molecule type" value="Genomic_DNA"/>
</dbReference>
<evidence type="ECO:0000313" key="2">
    <source>
        <dbReference type="EMBL" id="MCV9385251.1"/>
    </source>
</evidence>
<reference evidence="2 3" key="1">
    <citation type="submission" date="2022-10" db="EMBL/GenBank/DDBJ databases">
        <title>Comparative genomics and taxonomic characterization of three novel marine species of genus Reichenbachiella exhibiting antioxidant and polysaccharide degradation activities.</title>
        <authorList>
            <person name="Muhammad N."/>
            <person name="Lee Y.-J."/>
            <person name="Ko J."/>
            <person name="Kim S.-G."/>
        </authorList>
    </citation>
    <scope>NUCLEOTIDE SEQUENCE [LARGE SCALE GENOMIC DNA]</scope>
    <source>
        <strain evidence="2 3">ABR2-5</strain>
    </source>
</reference>
<dbReference type="InterPro" id="IPR000600">
    <property type="entry name" value="ROK"/>
</dbReference>
<dbReference type="PANTHER" id="PTHR18964">
    <property type="entry name" value="ROK (REPRESSOR, ORF, KINASE) FAMILY"/>
    <property type="match status" value="1"/>
</dbReference>
<dbReference type="Gene3D" id="3.30.420.40">
    <property type="match status" value="2"/>
</dbReference>
<protein>
    <submittedName>
        <fullName evidence="2">ROK family protein</fullName>
    </submittedName>
</protein>
<accession>A0ABT3CNI8</accession>
<gene>
    <name evidence="2" type="ORF">N7U62_01180</name>
</gene>
<organism evidence="2 3">
    <name type="scientific">Reichenbachiella ulvae</name>
    <dbReference type="NCBI Taxonomy" id="2980104"/>
    <lineage>
        <taxon>Bacteria</taxon>
        <taxon>Pseudomonadati</taxon>
        <taxon>Bacteroidota</taxon>
        <taxon>Cytophagia</taxon>
        <taxon>Cytophagales</taxon>
        <taxon>Reichenbachiellaceae</taxon>
        <taxon>Reichenbachiella</taxon>
    </lineage>
</organism>
<dbReference type="PANTHER" id="PTHR18964:SF149">
    <property type="entry name" value="BIFUNCTIONAL UDP-N-ACETYLGLUCOSAMINE 2-EPIMERASE_N-ACETYLMANNOSAMINE KINASE"/>
    <property type="match status" value="1"/>
</dbReference>
<sequence length="308" mass="34384">MTVGIGVDVGGTHIACCGVNLETGELIKESYNSVHVDSKATKNEIFEAWARPINSTYATLINDHEIEGVGFGMPGAFNYRRGIGLFKGNDKYESLYKVNVAKEFLEYLPSPALNIRFINDATAFAVGSSWMGQIGYGKRSISITLGTGFGSSFIEDFAPVVSGDEVPQFGCMWHLPFKEGRADEYFSTRWFVNTYEKITGKRLKGVKEIIELGEEKLVHELFSDFADNLAEFLMPWLKKFAPDLLIVGGNISRAWSRIEPRLLEHFNAKNIGINIEISQLMQDAAISGSARLLVESYWRTVKDDLPEN</sequence>
<proteinExistence type="inferred from homology"/>
<dbReference type="SUPFAM" id="SSF53067">
    <property type="entry name" value="Actin-like ATPase domain"/>
    <property type="match status" value="1"/>
</dbReference>
<evidence type="ECO:0000313" key="3">
    <source>
        <dbReference type="Proteomes" id="UP001300692"/>
    </source>
</evidence>
<dbReference type="Proteomes" id="UP001300692">
    <property type="component" value="Unassembled WGS sequence"/>
</dbReference>
<dbReference type="RefSeq" id="WP_264136043.1">
    <property type="nucleotide sequence ID" value="NZ_JAOYOD010000001.1"/>
</dbReference>